<protein>
    <submittedName>
        <fullName evidence="1">Uncharacterized protein</fullName>
    </submittedName>
</protein>
<reference evidence="1 2" key="1">
    <citation type="submission" date="2017-07" db="EMBL/GenBank/DDBJ databases">
        <title>Amycolatopsis alba DSM 44262 Genome sequencing and assembly.</title>
        <authorList>
            <person name="Kaur N."/>
            <person name="Mayilraj S."/>
        </authorList>
    </citation>
    <scope>NUCLEOTIDE SEQUENCE [LARGE SCALE GENOMIC DNA]</scope>
    <source>
        <strain evidence="1 2">DSM 44262</strain>
    </source>
</reference>
<dbReference type="AlphaFoldDB" id="A0A229RB80"/>
<dbReference type="Proteomes" id="UP000215563">
    <property type="component" value="Unassembled WGS sequence"/>
</dbReference>
<sequence>MDIDDRLADVRFRPSAYGIATLREACVFLCGFDVASENRVLRGFQEWVDPGPLVWTSVVSGLLEKRDPSFPDLGDGEQVAALFDLVAEFRMERGDPLPGPPEPRRVRR</sequence>
<keyword evidence="2" id="KW-1185">Reference proteome</keyword>
<comment type="caution">
    <text evidence="1">The sequence shown here is derived from an EMBL/GenBank/DDBJ whole genome shotgun (WGS) entry which is preliminary data.</text>
</comment>
<dbReference type="EMBL" id="NMQU01000142">
    <property type="protein sequence ID" value="OXM43674.1"/>
    <property type="molecule type" value="Genomic_DNA"/>
</dbReference>
<organism evidence="1 2">
    <name type="scientific">Amycolatopsis alba DSM 44262</name>
    <dbReference type="NCBI Taxonomy" id="1125972"/>
    <lineage>
        <taxon>Bacteria</taxon>
        <taxon>Bacillati</taxon>
        <taxon>Actinomycetota</taxon>
        <taxon>Actinomycetes</taxon>
        <taxon>Pseudonocardiales</taxon>
        <taxon>Pseudonocardiaceae</taxon>
        <taxon>Amycolatopsis</taxon>
    </lineage>
</organism>
<name>A0A229RB80_AMYAL</name>
<dbReference type="RefSeq" id="WP_020630362.1">
    <property type="nucleotide sequence ID" value="NZ_KB913032.1"/>
</dbReference>
<dbReference type="OrthoDB" id="3388630at2"/>
<evidence type="ECO:0000313" key="1">
    <source>
        <dbReference type="EMBL" id="OXM43674.1"/>
    </source>
</evidence>
<evidence type="ECO:0000313" key="2">
    <source>
        <dbReference type="Proteomes" id="UP000215563"/>
    </source>
</evidence>
<accession>A0A229RB80</accession>
<proteinExistence type="predicted"/>
<gene>
    <name evidence="1" type="ORF">CFP75_37320</name>
</gene>